<comment type="caution">
    <text evidence="1">The sequence shown here is derived from an EMBL/GenBank/DDBJ whole genome shotgun (WGS) entry which is preliminary data.</text>
</comment>
<accession>A0A0C3I7P5</accession>
<name>A0A0C3I7P5_9VIBR</name>
<reference evidence="1 2" key="1">
    <citation type="submission" date="2015-01" db="EMBL/GenBank/DDBJ databases">
        <title>Draft genome of Vibrio mytili type strain CAIM 528.</title>
        <authorList>
            <person name="Gonzalez-Castillo A."/>
            <person name="Gomez-Gil B."/>
            <person name="Enciso-Ibarra J."/>
        </authorList>
    </citation>
    <scope>NUCLEOTIDE SEQUENCE [LARGE SCALE GENOMIC DNA]</scope>
    <source>
        <strain evidence="1 2">CAIM 528</strain>
    </source>
</reference>
<evidence type="ECO:0000313" key="1">
    <source>
        <dbReference type="EMBL" id="KIN11015.1"/>
    </source>
</evidence>
<gene>
    <name evidence="1" type="ORF">SU60_09610</name>
</gene>
<dbReference type="Pfam" id="PF05930">
    <property type="entry name" value="Phage_AlpA"/>
    <property type="match status" value="1"/>
</dbReference>
<dbReference type="STRING" id="50718.SU60_09610"/>
<dbReference type="SUPFAM" id="SSF46955">
    <property type="entry name" value="Putative DNA-binding domain"/>
    <property type="match status" value="1"/>
</dbReference>
<dbReference type="OrthoDB" id="5298532at2"/>
<proteinExistence type="predicted"/>
<organism evidence="1 2">
    <name type="scientific">Vibrio mytili</name>
    <dbReference type="NCBI Taxonomy" id="50718"/>
    <lineage>
        <taxon>Bacteria</taxon>
        <taxon>Pseudomonadati</taxon>
        <taxon>Pseudomonadota</taxon>
        <taxon>Gammaproteobacteria</taxon>
        <taxon>Vibrionales</taxon>
        <taxon>Vibrionaceae</taxon>
        <taxon>Vibrio</taxon>
    </lineage>
</organism>
<dbReference type="InterPro" id="IPR010260">
    <property type="entry name" value="AlpA"/>
</dbReference>
<dbReference type="Gene3D" id="1.10.238.160">
    <property type="match status" value="1"/>
</dbReference>
<dbReference type="PANTHER" id="PTHR36154:SF1">
    <property type="entry name" value="DNA-BINDING TRANSCRIPTIONAL ACTIVATOR ALPA"/>
    <property type="match status" value="1"/>
</dbReference>
<dbReference type="EMBL" id="JXOK01000036">
    <property type="protein sequence ID" value="KIN11015.1"/>
    <property type="molecule type" value="Genomic_DNA"/>
</dbReference>
<dbReference type="InterPro" id="IPR009061">
    <property type="entry name" value="DNA-bd_dom_put_sf"/>
</dbReference>
<keyword evidence="2" id="KW-1185">Reference proteome</keyword>
<evidence type="ECO:0008006" key="3">
    <source>
        <dbReference type="Google" id="ProtNLM"/>
    </source>
</evidence>
<protein>
    <recommendedName>
        <fullName evidence="3">Transcriptional regulator</fullName>
    </recommendedName>
</protein>
<dbReference type="Proteomes" id="UP000031977">
    <property type="component" value="Unassembled WGS sequence"/>
</dbReference>
<evidence type="ECO:0000313" key="2">
    <source>
        <dbReference type="Proteomes" id="UP000031977"/>
    </source>
</evidence>
<dbReference type="InterPro" id="IPR052931">
    <property type="entry name" value="Prophage_regulatory_activator"/>
</dbReference>
<sequence length="70" mass="8000">MSKPTILIRIADVKAMTGLSQATIYRMMKSGKFPQHLDLGSGRTVAWRRDDVQDWIDTRPLRSKVLKVSQ</sequence>
<dbReference type="AlphaFoldDB" id="A0A0C3I7P5"/>
<dbReference type="RefSeq" id="WP_041155330.1">
    <property type="nucleotide sequence ID" value="NZ_CBCRVP010000023.1"/>
</dbReference>
<dbReference type="PANTHER" id="PTHR36154">
    <property type="entry name" value="DNA-BINDING TRANSCRIPTIONAL ACTIVATOR ALPA"/>
    <property type="match status" value="1"/>
</dbReference>